<reference evidence="1" key="2">
    <citation type="submission" date="2022-10" db="EMBL/GenBank/DDBJ databases">
        <authorList>
            <consortium name="ENA_rothamsted_submissions"/>
            <consortium name="culmorum"/>
            <person name="King R."/>
        </authorList>
    </citation>
    <scope>NUCLEOTIDE SEQUENCE</scope>
</reference>
<evidence type="ECO:0000313" key="2">
    <source>
        <dbReference type="Proteomes" id="UP001153737"/>
    </source>
</evidence>
<dbReference type="Gene3D" id="2.40.50.90">
    <property type="match status" value="1"/>
</dbReference>
<keyword evidence="2" id="KW-1185">Reference proteome</keyword>
<dbReference type="OrthoDB" id="66977at2759"/>
<dbReference type="Proteomes" id="UP001153737">
    <property type="component" value="Chromosome 4"/>
</dbReference>
<reference evidence="1" key="1">
    <citation type="submission" date="2022-01" db="EMBL/GenBank/DDBJ databases">
        <authorList>
            <person name="King R."/>
        </authorList>
    </citation>
    <scope>NUCLEOTIDE SEQUENCE</scope>
</reference>
<proteinExistence type="predicted"/>
<evidence type="ECO:0000313" key="1">
    <source>
        <dbReference type="EMBL" id="CAG9820347.1"/>
    </source>
</evidence>
<dbReference type="EMBL" id="OU896710">
    <property type="protein sequence ID" value="CAG9820347.1"/>
    <property type="molecule type" value="Genomic_DNA"/>
</dbReference>
<name>A0A9N9X3G4_PHACE</name>
<dbReference type="AlphaFoldDB" id="A0A9N9X3G4"/>
<protein>
    <submittedName>
        <fullName evidence="1">Uncharacterized protein</fullName>
    </submittedName>
</protein>
<dbReference type="InterPro" id="IPR035437">
    <property type="entry name" value="SNase_OB-fold_sf"/>
</dbReference>
<accession>A0A9N9X3G4</accession>
<sequence length="367" mass="42169">MPLYGLYLLPDRPECLLPPLGVECILHGVQPSMKLNPKGLWTEQVNEHWKNQTYNVLLFGQVHSVVDNVVYLVVYKSDPGRKQIKSLNQMMLDLGHAEPAVESFLSKEDHAKREKLGSNCKTIELKGPYSPLEMRLYGCIESSADKSVEIEGNSINTVLLDSEPQDYHTSQSATGSRIKLRQTTLMPNVPGLPMLLTLIFCPTMRPKVTEDVTRVASLLCGLGFNPYTDKPFYPAHDLINRIRFYMNQGMKLMYELTQEVLNQEELVRTQKALKKDLVEMNVKYANVWSKNMVDTVTLKPNVSEESEDIWPLLWYVPTIESQCHLCQTLFVTVHEVRRHLITKEHKQNVSDYYEQLQELNRCEDPVD</sequence>
<gene>
    <name evidence="1" type="ORF">PHAECO_LOCUS8191</name>
</gene>
<organism evidence="1 2">
    <name type="scientific">Phaedon cochleariae</name>
    <name type="common">Mustard beetle</name>
    <dbReference type="NCBI Taxonomy" id="80249"/>
    <lineage>
        <taxon>Eukaryota</taxon>
        <taxon>Metazoa</taxon>
        <taxon>Ecdysozoa</taxon>
        <taxon>Arthropoda</taxon>
        <taxon>Hexapoda</taxon>
        <taxon>Insecta</taxon>
        <taxon>Pterygota</taxon>
        <taxon>Neoptera</taxon>
        <taxon>Endopterygota</taxon>
        <taxon>Coleoptera</taxon>
        <taxon>Polyphaga</taxon>
        <taxon>Cucujiformia</taxon>
        <taxon>Chrysomeloidea</taxon>
        <taxon>Chrysomelidae</taxon>
        <taxon>Chrysomelinae</taxon>
        <taxon>Chrysomelini</taxon>
        <taxon>Phaedon</taxon>
    </lineage>
</organism>